<evidence type="ECO:0000313" key="2">
    <source>
        <dbReference type="EMBL" id="MTF39744.1"/>
    </source>
</evidence>
<organism evidence="2 3">
    <name type="scientific">Cyanobacterium aponinum 0216</name>
    <dbReference type="NCBI Taxonomy" id="2676140"/>
    <lineage>
        <taxon>Bacteria</taxon>
        <taxon>Bacillati</taxon>
        <taxon>Cyanobacteriota</taxon>
        <taxon>Cyanophyceae</taxon>
        <taxon>Oscillatoriophycideae</taxon>
        <taxon>Chroococcales</taxon>
        <taxon>Geminocystaceae</taxon>
        <taxon>Cyanobacterium</taxon>
    </lineage>
</organism>
<keyword evidence="2" id="KW-0378">Hydrolase</keyword>
<feature type="domain" description="Putative restriction endonuclease" evidence="1">
    <location>
        <begin position="15"/>
        <end position="183"/>
    </location>
</feature>
<dbReference type="Pfam" id="PF05685">
    <property type="entry name" value="Uma2"/>
    <property type="match status" value="1"/>
</dbReference>
<accession>A0A844GTC2</accession>
<name>A0A844GTC2_9CHRO</name>
<protein>
    <submittedName>
        <fullName evidence="2">Uma2 family endonuclease</fullName>
    </submittedName>
</protein>
<dbReference type="PANTHER" id="PTHR34107">
    <property type="entry name" value="SLL0198 PROTEIN-RELATED"/>
    <property type="match status" value="1"/>
</dbReference>
<dbReference type="InterPro" id="IPR011335">
    <property type="entry name" value="Restrct_endonuc-II-like"/>
</dbReference>
<evidence type="ECO:0000259" key="1">
    <source>
        <dbReference type="Pfam" id="PF05685"/>
    </source>
</evidence>
<sequence length="191" mass="22224">MSVSPKTVMKWTRADLELLPENDYRYEIIDGELYVTRAPHWKHQICITKIATVLDIWSSQSKLGEAIINPSIIFSDDNNVIPDLIWISHERLKSCVDEAGHFTSVPELVIEVLSQKSNDIKRDKEIKLKLYSNRGVREYWIVDWQLKQVEVYRRVQSQLRLVMTLMEGDSISSALLPDFSCQISEFFSTFN</sequence>
<dbReference type="InterPro" id="IPR008538">
    <property type="entry name" value="Uma2"/>
</dbReference>
<dbReference type="CDD" id="cd06260">
    <property type="entry name" value="DUF820-like"/>
    <property type="match status" value="1"/>
</dbReference>
<dbReference type="PANTHER" id="PTHR34107:SF4">
    <property type="entry name" value="SLL1222 PROTEIN"/>
    <property type="match status" value="1"/>
</dbReference>
<dbReference type="GO" id="GO:0004519">
    <property type="term" value="F:endonuclease activity"/>
    <property type="evidence" value="ECO:0007669"/>
    <property type="project" value="UniProtKB-KW"/>
</dbReference>
<dbReference type="EMBL" id="WMIA01000016">
    <property type="protein sequence ID" value="MTF39744.1"/>
    <property type="molecule type" value="Genomic_DNA"/>
</dbReference>
<comment type="caution">
    <text evidence="2">The sequence shown here is derived from an EMBL/GenBank/DDBJ whole genome shotgun (WGS) entry which is preliminary data.</text>
</comment>
<reference evidence="2 3" key="1">
    <citation type="submission" date="2019-11" db="EMBL/GenBank/DDBJ databases">
        <title>Isolation of a new High Light Tolerant Cyanobacteria.</title>
        <authorList>
            <person name="Dobson Z."/>
            <person name="Vaughn N."/>
            <person name="Vaughn M."/>
            <person name="Fromme P."/>
            <person name="Mazor Y."/>
        </authorList>
    </citation>
    <scope>NUCLEOTIDE SEQUENCE [LARGE SCALE GENOMIC DNA]</scope>
    <source>
        <strain evidence="2 3">0216</strain>
    </source>
</reference>
<dbReference type="AlphaFoldDB" id="A0A844GTC2"/>
<dbReference type="InterPro" id="IPR012296">
    <property type="entry name" value="Nuclease_put_TT1808"/>
</dbReference>
<keyword evidence="2" id="KW-0540">Nuclease</keyword>
<proteinExistence type="predicted"/>
<dbReference type="Proteomes" id="UP000437131">
    <property type="component" value="Unassembled WGS sequence"/>
</dbReference>
<evidence type="ECO:0000313" key="3">
    <source>
        <dbReference type="Proteomes" id="UP000437131"/>
    </source>
</evidence>
<keyword evidence="2" id="KW-0255">Endonuclease</keyword>
<gene>
    <name evidence="2" type="ORF">GGC33_12525</name>
</gene>
<dbReference type="RefSeq" id="WP_015219517.1">
    <property type="nucleotide sequence ID" value="NZ_WMIA01000016.1"/>
</dbReference>
<dbReference type="SUPFAM" id="SSF52980">
    <property type="entry name" value="Restriction endonuclease-like"/>
    <property type="match status" value="1"/>
</dbReference>
<dbReference type="Gene3D" id="3.90.1570.10">
    <property type="entry name" value="tt1808, chain A"/>
    <property type="match status" value="1"/>
</dbReference>